<dbReference type="EMBL" id="PGCI01000048">
    <property type="protein sequence ID" value="PLW45469.1"/>
    <property type="molecule type" value="Genomic_DNA"/>
</dbReference>
<name>A0A2N5V644_9BASI</name>
<evidence type="ECO:0000313" key="1">
    <source>
        <dbReference type="EMBL" id="PLW45469.1"/>
    </source>
</evidence>
<comment type="caution">
    <text evidence="1">The sequence shown here is derived from an EMBL/GenBank/DDBJ whole genome shotgun (WGS) entry which is preliminary data.</text>
</comment>
<accession>A0A2N5V644</accession>
<dbReference type="AlphaFoldDB" id="A0A2N5V644"/>
<proteinExistence type="predicted"/>
<organism evidence="1 2">
    <name type="scientific">Puccinia coronata f. sp. avenae</name>
    <dbReference type="NCBI Taxonomy" id="200324"/>
    <lineage>
        <taxon>Eukaryota</taxon>
        <taxon>Fungi</taxon>
        <taxon>Dikarya</taxon>
        <taxon>Basidiomycota</taxon>
        <taxon>Pucciniomycotina</taxon>
        <taxon>Pucciniomycetes</taxon>
        <taxon>Pucciniales</taxon>
        <taxon>Pucciniaceae</taxon>
        <taxon>Puccinia</taxon>
    </lineage>
</organism>
<dbReference type="Proteomes" id="UP000235392">
    <property type="component" value="Unassembled WGS sequence"/>
</dbReference>
<reference evidence="1 2" key="1">
    <citation type="submission" date="2017-11" db="EMBL/GenBank/DDBJ databases">
        <title>De novo assembly and phasing of dikaryotic genomes from two isolates of Puccinia coronata f. sp. avenae, the causal agent of oat crown rust.</title>
        <authorList>
            <person name="Miller M.E."/>
            <person name="Zhang Y."/>
            <person name="Omidvar V."/>
            <person name="Sperschneider J."/>
            <person name="Schwessinger B."/>
            <person name="Raley C."/>
            <person name="Palmer J.M."/>
            <person name="Garnica D."/>
            <person name="Upadhyaya N."/>
            <person name="Rathjen J."/>
            <person name="Taylor J.M."/>
            <person name="Park R.F."/>
            <person name="Dodds P.N."/>
            <person name="Hirsch C.D."/>
            <person name="Kianian S.F."/>
            <person name="Figueroa M."/>
        </authorList>
    </citation>
    <scope>NUCLEOTIDE SEQUENCE [LARGE SCALE GENOMIC DNA]</scope>
    <source>
        <strain evidence="1">12SD80</strain>
    </source>
</reference>
<protein>
    <submittedName>
        <fullName evidence="1">Uncharacterized protein</fullName>
    </submittedName>
</protein>
<gene>
    <name evidence="1" type="ORF">PCASD_05928</name>
</gene>
<evidence type="ECO:0000313" key="2">
    <source>
        <dbReference type="Proteomes" id="UP000235392"/>
    </source>
</evidence>
<sequence length="148" mass="16196">MATAGSSDAAKRSSQDPTILPMATVWSLREKPLVLQLTQSGNVKGSMALHTVLAIYLNFQLEGAGLFRTRHTIQQCQQWYILEDEQGKSGSGPFVPQRVLGRLGHGQSPGLPALNEGEPLWLCCSWFPPLPINSDPSLNANLHKSYQV</sequence>